<accession>A0A915HT15</accession>
<reference evidence="2" key="1">
    <citation type="submission" date="2022-11" db="UniProtKB">
        <authorList>
            <consortium name="WormBaseParasite"/>
        </authorList>
    </citation>
    <scope>IDENTIFICATION</scope>
</reference>
<proteinExistence type="predicted"/>
<evidence type="ECO:0000313" key="2">
    <source>
        <dbReference type="WBParaSite" id="nRc.2.0.1.t04899-RA"/>
    </source>
</evidence>
<organism evidence="1 2">
    <name type="scientific">Romanomermis culicivorax</name>
    <name type="common">Nematode worm</name>
    <dbReference type="NCBI Taxonomy" id="13658"/>
    <lineage>
        <taxon>Eukaryota</taxon>
        <taxon>Metazoa</taxon>
        <taxon>Ecdysozoa</taxon>
        <taxon>Nematoda</taxon>
        <taxon>Enoplea</taxon>
        <taxon>Dorylaimia</taxon>
        <taxon>Mermithida</taxon>
        <taxon>Mermithoidea</taxon>
        <taxon>Mermithidae</taxon>
        <taxon>Romanomermis</taxon>
    </lineage>
</organism>
<dbReference type="AlphaFoldDB" id="A0A915HT15"/>
<evidence type="ECO:0000313" key="1">
    <source>
        <dbReference type="Proteomes" id="UP000887565"/>
    </source>
</evidence>
<dbReference type="WBParaSite" id="nRc.2.0.1.t04899-RA">
    <property type="protein sequence ID" value="nRc.2.0.1.t04899-RA"/>
    <property type="gene ID" value="nRc.2.0.1.g04899"/>
</dbReference>
<protein>
    <submittedName>
        <fullName evidence="2">Reverse transcriptase/retrotransposon-derived protein RNase H-like domain-containing protein</fullName>
    </submittedName>
</protein>
<keyword evidence="1" id="KW-1185">Reference proteome</keyword>
<sequence>MDASTTAIGAILYQENSKDNACTNFLSRKDDHEKPPILSTEDLATKIFCSNLCPASAILDAYLTVTDIHPVAASSSIQINPDLNAITHTMTKKPISQPMLSDHMPLAAAYAPPPVEAIILAAHAEIKQAQAADPAITKIITILQTGKTFPCLLH</sequence>
<dbReference type="Proteomes" id="UP000887565">
    <property type="component" value="Unplaced"/>
</dbReference>
<name>A0A915HT15_ROMCU</name>